<gene>
    <name evidence="4" type="ORF">ILEXP_LOCUS16923</name>
</gene>
<feature type="compositionally biased region" description="Low complexity" evidence="3">
    <location>
        <begin position="16"/>
        <end position="31"/>
    </location>
</feature>
<evidence type="ECO:0000256" key="2">
    <source>
        <dbReference type="ARBA" id="ARBA00022803"/>
    </source>
</evidence>
<dbReference type="AlphaFoldDB" id="A0ABC8RWM9"/>
<evidence type="ECO:0000256" key="3">
    <source>
        <dbReference type="SAM" id="MobiDB-lite"/>
    </source>
</evidence>
<evidence type="ECO:0000313" key="5">
    <source>
        <dbReference type="Proteomes" id="UP001642360"/>
    </source>
</evidence>
<evidence type="ECO:0000313" key="4">
    <source>
        <dbReference type="EMBL" id="CAK9148937.1"/>
    </source>
</evidence>
<keyword evidence="1" id="KW-0677">Repeat</keyword>
<dbReference type="Proteomes" id="UP001642360">
    <property type="component" value="Unassembled WGS sequence"/>
</dbReference>
<dbReference type="PANTHER" id="PTHR10130:SF0">
    <property type="entry name" value="GH08708P"/>
    <property type="match status" value="1"/>
</dbReference>
<accession>A0ABC8RWM9</accession>
<proteinExistence type="predicted"/>
<keyword evidence="5" id="KW-1185">Reference proteome</keyword>
<name>A0ABC8RWM9_9AQUA</name>
<reference evidence="4 5" key="1">
    <citation type="submission" date="2024-02" db="EMBL/GenBank/DDBJ databases">
        <authorList>
            <person name="Vignale AGUSTIN F."/>
            <person name="Sosa J E."/>
            <person name="Modenutti C."/>
        </authorList>
    </citation>
    <scope>NUCLEOTIDE SEQUENCE [LARGE SCALE GENOMIC DNA]</scope>
</reference>
<sequence length="307" mass="33580">MAMRDLVTGGAACAVPGSSSSSNPLGALSNALVGSSSKTQEKLQEIPTPATTTSGSNFYTGAEEPLAALTESESDYLLHPNAQGSEFLRGFRSTDQNRLSDVWDEVHNPQVPHFQGRDSISNFPLEHSRLQPGLDGPPQRVFSTFLHSFVNSSHGGIPFRPAPLPVLGLSAGDKQCIRDRSSIMARHFFADKSEGFINAQVNALLSSLDIDNDIQARGPMPGRFRDLEEYWNESQGMKPGPHVADGWVTEFARHRVDHGDPNTWAQSFEQQHGASGWASEFEQVRKCYADYGFPWMLVSILADVPGH</sequence>
<evidence type="ECO:0000256" key="1">
    <source>
        <dbReference type="ARBA" id="ARBA00022737"/>
    </source>
</evidence>
<comment type="caution">
    <text evidence="4">The sequence shown here is derived from an EMBL/GenBank/DDBJ whole genome shotgun (WGS) entry which is preliminary data.</text>
</comment>
<feature type="region of interest" description="Disordered" evidence="3">
    <location>
        <begin position="13"/>
        <end position="59"/>
    </location>
</feature>
<dbReference type="PANTHER" id="PTHR10130">
    <property type="entry name" value="PEROXISOMAL TARGETING SIGNAL 1 RECEPTOR PEX5"/>
    <property type="match status" value="1"/>
</dbReference>
<dbReference type="InterPro" id="IPR024111">
    <property type="entry name" value="PEX5/PEX5L"/>
</dbReference>
<organism evidence="4 5">
    <name type="scientific">Ilex paraguariensis</name>
    <name type="common">yerba mate</name>
    <dbReference type="NCBI Taxonomy" id="185542"/>
    <lineage>
        <taxon>Eukaryota</taxon>
        <taxon>Viridiplantae</taxon>
        <taxon>Streptophyta</taxon>
        <taxon>Embryophyta</taxon>
        <taxon>Tracheophyta</taxon>
        <taxon>Spermatophyta</taxon>
        <taxon>Magnoliopsida</taxon>
        <taxon>eudicotyledons</taxon>
        <taxon>Gunneridae</taxon>
        <taxon>Pentapetalae</taxon>
        <taxon>asterids</taxon>
        <taxon>campanulids</taxon>
        <taxon>Aquifoliales</taxon>
        <taxon>Aquifoliaceae</taxon>
        <taxon>Ilex</taxon>
    </lineage>
</organism>
<keyword evidence="2" id="KW-0802">TPR repeat</keyword>
<feature type="compositionally biased region" description="Polar residues" evidence="3">
    <location>
        <begin position="49"/>
        <end position="59"/>
    </location>
</feature>
<dbReference type="EMBL" id="CAUOFW020001814">
    <property type="protein sequence ID" value="CAK9148937.1"/>
    <property type="molecule type" value="Genomic_DNA"/>
</dbReference>
<protein>
    <submittedName>
        <fullName evidence="4">Uncharacterized protein</fullName>
    </submittedName>
</protein>